<protein>
    <submittedName>
        <fullName evidence="2">Uncharacterized protein</fullName>
    </submittedName>
</protein>
<evidence type="ECO:0000313" key="3">
    <source>
        <dbReference type="Proteomes" id="UP001174909"/>
    </source>
</evidence>
<gene>
    <name evidence="2" type="ORF">GBAR_LOCUS4539</name>
</gene>
<comment type="caution">
    <text evidence="2">The sequence shown here is derived from an EMBL/GenBank/DDBJ whole genome shotgun (WGS) entry which is preliminary data.</text>
</comment>
<sequence length="39" mass="4351">MQDRILTFFFLTACLVDIATQGPCDVITPCTFSNPDLNE</sequence>
<feature type="chain" id="PRO_5041401835" evidence="1">
    <location>
        <begin position="22"/>
        <end position="39"/>
    </location>
</feature>
<evidence type="ECO:0000256" key="1">
    <source>
        <dbReference type="SAM" id="SignalP"/>
    </source>
</evidence>
<evidence type="ECO:0000313" key="2">
    <source>
        <dbReference type="EMBL" id="CAI8006045.1"/>
    </source>
</evidence>
<feature type="signal peptide" evidence="1">
    <location>
        <begin position="1"/>
        <end position="21"/>
    </location>
</feature>
<dbReference type="Proteomes" id="UP001174909">
    <property type="component" value="Unassembled WGS sequence"/>
</dbReference>
<accession>A0AA35R767</accession>
<dbReference type="EMBL" id="CASHTH010000658">
    <property type="protein sequence ID" value="CAI8006045.1"/>
    <property type="molecule type" value="Genomic_DNA"/>
</dbReference>
<reference evidence="2" key="1">
    <citation type="submission" date="2023-03" db="EMBL/GenBank/DDBJ databases">
        <authorList>
            <person name="Steffen K."/>
            <person name="Cardenas P."/>
        </authorList>
    </citation>
    <scope>NUCLEOTIDE SEQUENCE</scope>
</reference>
<proteinExistence type="predicted"/>
<keyword evidence="1" id="KW-0732">Signal</keyword>
<name>A0AA35R767_GEOBA</name>
<organism evidence="2 3">
    <name type="scientific">Geodia barretti</name>
    <name type="common">Barrett's horny sponge</name>
    <dbReference type="NCBI Taxonomy" id="519541"/>
    <lineage>
        <taxon>Eukaryota</taxon>
        <taxon>Metazoa</taxon>
        <taxon>Porifera</taxon>
        <taxon>Demospongiae</taxon>
        <taxon>Heteroscleromorpha</taxon>
        <taxon>Tetractinellida</taxon>
        <taxon>Astrophorina</taxon>
        <taxon>Geodiidae</taxon>
        <taxon>Geodia</taxon>
    </lineage>
</organism>
<dbReference type="AlphaFoldDB" id="A0AA35R767"/>
<keyword evidence="3" id="KW-1185">Reference proteome</keyword>